<dbReference type="CDD" id="cd22249">
    <property type="entry name" value="UDM1_RNF168_RNF169-like"/>
    <property type="match status" value="1"/>
</dbReference>
<reference evidence="2 3" key="2">
    <citation type="submission" date="2024-01" db="EMBL/GenBank/DDBJ databases">
        <title>Comparative genomics of Cryptococcus and Kwoniella reveals pathogenesis evolution and contrasting modes of karyotype evolution via chromosome fusion or intercentromeric recombination.</title>
        <authorList>
            <person name="Coelho M.A."/>
            <person name="David-Palma M."/>
            <person name="Shea T."/>
            <person name="Bowers K."/>
            <person name="Mcginley-Smith S."/>
            <person name="Mohammad A.W."/>
            <person name="Gnirke A."/>
            <person name="Yurkov A.M."/>
            <person name="Nowrousian M."/>
            <person name="Sun S."/>
            <person name="Cuomo C.A."/>
            <person name="Heitman J."/>
        </authorList>
    </citation>
    <scope>NUCLEOTIDE SEQUENCE [LARGE SCALE GENOMIC DNA]</scope>
    <source>
        <strain evidence="2 3">IND107</strain>
    </source>
</reference>
<dbReference type="GeneID" id="91990944"/>
<dbReference type="Proteomes" id="UP000054399">
    <property type="component" value="Unassembled WGS sequence"/>
</dbReference>
<comment type="caution">
    <text evidence="2">The sequence shown here is derived from an EMBL/GenBank/DDBJ whole genome shotgun (WGS) entry which is preliminary data.</text>
</comment>
<proteinExistence type="predicted"/>
<gene>
    <name evidence="2" type="ORF">I308_104088</name>
</gene>
<feature type="region of interest" description="Disordered" evidence="1">
    <location>
        <begin position="210"/>
        <end position="272"/>
    </location>
</feature>
<feature type="compositionally biased region" description="Polar residues" evidence="1">
    <location>
        <begin position="241"/>
        <end position="267"/>
    </location>
</feature>
<dbReference type="EMBL" id="ATAM02000007">
    <property type="protein sequence ID" value="KAL0247054.1"/>
    <property type="molecule type" value="Genomic_DNA"/>
</dbReference>
<reference evidence="3" key="1">
    <citation type="submission" date="2015-01" db="EMBL/GenBank/DDBJ databases">
        <title>The Genome Sequence of Cryptococcus gattii MMRL2647.</title>
        <authorList>
            <consortium name="The Broad Institute Genomics Platform"/>
            <person name="Cuomo C."/>
            <person name="Litvintseva A."/>
            <person name="Chen Y."/>
            <person name="Heitman J."/>
            <person name="Sun S."/>
            <person name="Springer D."/>
            <person name="Dromer F."/>
            <person name="Young S."/>
            <person name="Zeng Q."/>
            <person name="Gargeya S."/>
            <person name="Abouelleil A."/>
            <person name="Alvarado L."/>
            <person name="Chapman S.B."/>
            <person name="Gainer-Dewar J."/>
            <person name="Goldberg J."/>
            <person name="Griggs A."/>
            <person name="Gujja S."/>
            <person name="Hansen M."/>
            <person name="Howarth C."/>
            <person name="Imamovic A."/>
            <person name="Larimer J."/>
            <person name="Murphy C."/>
            <person name="Naylor J."/>
            <person name="Pearson M."/>
            <person name="Priest M."/>
            <person name="Roberts A."/>
            <person name="Saif S."/>
            <person name="Shea T."/>
            <person name="Sykes S."/>
            <person name="Wortman J."/>
            <person name="Nusbaum C."/>
            <person name="Birren B."/>
        </authorList>
    </citation>
    <scope>NUCLEOTIDE SEQUENCE [LARGE SCALE GENOMIC DNA]</scope>
    <source>
        <strain evidence="3">IND107</strain>
    </source>
</reference>
<evidence type="ECO:0000313" key="3">
    <source>
        <dbReference type="Proteomes" id="UP000054399"/>
    </source>
</evidence>
<dbReference type="RefSeq" id="XP_066613015.1">
    <property type="nucleotide sequence ID" value="XM_066758567.1"/>
</dbReference>
<name>A0ABR3BQ79_9TREE</name>
<organism evidence="2 3">
    <name type="scientific">Cryptococcus tetragattii IND107</name>
    <dbReference type="NCBI Taxonomy" id="1296105"/>
    <lineage>
        <taxon>Eukaryota</taxon>
        <taxon>Fungi</taxon>
        <taxon>Dikarya</taxon>
        <taxon>Basidiomycota</taxon>
        <taxon>Agaricomycotina</taxon>
        <taxon>Tremellomycetes</taxon>
        <taxon>Tremellales</taxon>
        <taxon>Cryptococcaceae</taxon>
        <taxon>Cryptococcus</taxon>
        <taxon>Cryptococcus gattii species complex</taxon>
    </lineage>
</organism>
<evidence type="ECO:0008006" key="4">
    <source>
        <dbReference type="Google" id="ProtNLM"/>
    </source>
</evidence>
<keyword evidence="3" id="KW-1185">Reference proteome</keyword>
<feature type="region of interest" description="Disordered" evidence="1">
    <location>
        <begin position="47"/>
        <end position="74"/>
    </location>
</feature>
<evidence type="ECO:0000313" key="2">
    <source>
        <dbReference type="EMBL" id="KAL0247054.1"/>
    </source>
</evidence>
<evidence type="ECO:0000256" key="1">
    <source>
        <dbReference type="SAM" id="MobiDB-lite"/>
    </source>
</evidence>
<feature type="compositionally biased region" description="Low complexity" evidence="1">
    <location>
        <begin position="47"/>
        <end position="57"/>
    </location>
</feature>
<sequence length="344" mass="37550">MSPIAIRFLYPPSSGHPAGAKSQTHITPRIVLDRSFILTSTIALASPPLSPSSTTPSDAGIQTPQTDVSFQSAQSRKRKAVNVANGFSPKARCVTIKPLFRPILERCAAYDPSVDQSTVRPTHSAGLANGEQHYLHPYSPTSDWGNHRAAKPSREEKIRDERLAKMKKMNKDEKKARKEGITRTQELVKELKANAKGEVYVRKGSEEVIANNTPSVGTPLPSGTPVSGTRGTRGGKVKTSPAAQSDTHTSPTTNSYSTRAKTYSPPSKESALQPEIVEAPQTVPLASGKIKPGRRKATAPEASVSLRERIYDQSDGFVRSFCYFTVIYILRPISVTSYRPLRRI</sequence>
<feature type="compositionally biased region" description="Polar residues" evidence="1">
    <location>
        <begin position="60"/>
        <end position="74"/>
    </location>
</feature>
<accession>A0ABR3BQ79</accession>
<protein>
    <recommendedName>
        <fullName evidence="4">INO80 complex subunit B-like conserved region domain-containing protein</fullName>
    </recommendedName>
</protein>